<protein>
    <submittedName>
        <fullName evidence="1">Uncharacterized protein</fullName>
    </submittedName>
</protein>
<dbReference type="EMBL" id="FM954973">
    <property type="protein sequence ID" value="CAV25937.1"/>
    <property type="molecule type" value="Genomic_DNA"/>
</dbReference>
<dbReference type="HOGENOM" id="CLU_3105287_0_0_6"/>
<dbReference type="AlphaFoldDB" id="B7VR54"/>
<name>B7VR54_VIBA3</name>
<sequence length="51" mass="5870">MNALVAACEACLDICNVTQTLEDGRYELERRLKGLKECIYTRIDGMVYVER</sequence>
<evidence type="ECO:0000313" key="2">
    <source>
        <dbReference type="Proteomes" id="UP000009100"/>
    </source>
</evidence>
<gene>
    <name evidence="1" type="ordered locus">VS_II0439</name>
</gene>
<reference evidence="1 2" key="1">
    <citation type="submission" date="2009-02" db="EMBL/GenBank/DDBJ databases">
        <title>Vibrio splendidus str. LGP32 complete genome.</title>
        <authorList>
            <person name="Mazel D."/>
            <person name="Le Roux F."/>
        </authorList>
    </citation>
    <scope>NUCLEOTIDE SEQUENCE [LARGE SCALE GENOMIC DNA]</scope>
    <source>
        <strain evidence="1 2">LGP32</strain>
    </source>
</reference>
<dbReference type="KEGG" id="vsp:VS_II0439"/>
<dbReference type="Proteomes" id="UP000009100">
    <property type="component" value="Chromosome 2"/>
</dbReference>
<organism evidence="1 2">
    <name type="scientific">Vibrio atlanticus (strain LGP32)</name>
    <name type="common">Vibrio splendidus (strain Mel32)</name>
    <dbReference type="NCBI Taxonomy" id="575788"/>
    <lineage>
        <taxon>Bacteria</taxon>
        <taxon>Pseudomonadati</taxon>
        <taxon>Pseudomonadota</taxon>
        <taxon>Gammaproteobacteria</taxon>
        <taxon>Vibrionales</taxon>
        <taxon>Vibrionaceae</taxon>
        <taxon>Vibrio</taxon>
    </lineage>
</organism>
<accession>B7VR54</accession>
<proteinExistence type="predicted"/>
<evidence type="ECO:0000313" key="1">
    <source>
        <dbReference type="EMBL" id="CAV25937.1"/>
    </source>
</evidence>